<dbReference type="InterPro" id="IPR024654">
    <property type="entry name" value="Calcineurin-like_PHP_lpxH"/>
</dbReference>
<dbReference type="GO" id="GO:0046872">
    <property type="term" value="F:metal ion binding"/>
    <property type="evidence" value="ECO:0007669"/>
    <property type="project" value="UniProtKB-KW"/>
</dbReference>
<name>A0A099Y9H3_LIMMU</name>
<comment type="similarity">
    <text evidence="1 2">Belongs to the metallophosphoesterase superfamily. YfcE family.</text>
</comment>
<evidence type="ECO:0000256" key="2">
    <source>
        <dbReference type="RuleBase" id="RU362039"/>
    </source>
</evidence>
<evidence type="ECO:0000313" key="5">
    <source>
        <dbReference type="EMBL" id="VTZ90664.1"/>
    </source>
</evidence>
<dbReference type="EC" id="3.1.4.-" evidence="2"/>
<dbReference type="InterPro" id="IPR029052">
    <property type="entry name" value="Metallo-depent_PP-like"/>
</dbReference>
<feature type="domain" description="Calcineurin-like phosphoesterase" evidence="3">
    <location>
        <begin position="1"/>
        <end position="144"/>
    </location>
</feature>
<dbReference type="InterPro" id="IPR000979">
    <property type="entry name" value="Phosphodiesterase_MJ0936/Vps29"/>
</dbReference>
<dbReference type="Gene3D" id="3.60.21.10">
    <property type="match status" value="1"/>
</dbReference>
<dbReference type="EMBL" id="CABFNH010000015">
    <property type="protein sequence ID" value="VTZ90664.1"/>
    <property type="molecule type" value="Genomic_DNA"/>
</dbReference>
<dbReference type="Pfam" id="PF12850">
    <property type="entry name" value="Metallophos_2"/>
    <property type="match status" value="1"/>
</dbReference>
<organism evidence="4 6">
    <name type="scientific">Limosilactobacillus mucosae</name>
    <name type="common">Lactobacillus mucosae</name>
    <dbReference type="NCBI Taxonomy" id="97478"/>
    <lineage>
        <taxon>Bacteria</taxon>
        <taxon>Bacillati</taxon>
        <taxon>Bacillota</taxon>
        <taxon>Bacilli</taxon>
        <taxon>Lactobacillales</taxon>
        <taxon>Lactobacillaceae</taxon>
        <taxon>Limosilactobacillus</taxon>
    </lineage>
</organism>
<gene>
    <name evidence="5" type="ORF">LMUP508_01263</name>
    <name evidence="4" type="ORF">LX03_05485</name>
</gene>
<dbReference type="SUPFAM" id="SSF56300">
    <property type="entry name" value="Metallo-dependent phosphatases"/>
    <property type="match status" value="1"/>
</dbReference>
<dbReference type="CDD" id="cd00841">
    <property type="entry name" value="MPP_YfcE"/>
    <property type="match status" value="1"/>
</dbReference>
<dbReference type="InterPro" id="IPR041802">
    <property type="entry name" value="MPP_YfcE"/>
</dbReference>
<sequence length="173" mass="19540">MKALFVSDNHGDRAILQKIAARFSNEVDIMLHCGDSNLEPSDPVMQPFKTVIGNTDWGLDYPQSRLAVADQERILVVHGHLYQVNFTLTPLMLLAKEQRATIAAYGHTHQLAVEFNQGTLYLNPGSISQPRGQYQNIGGTLAIVMADSNKLDVQYYDRRMQPINDLHFVFLRQ</sequence>
<reference evidence="4 6" key="1">
    <citation type="submission" date="2014-09" db="EMBL/GenBank/DDBJ databases">
        <title>Lactobacillus mucosae CRL573 Genome Sequencing.</title>
        <authorList>
            <person name="Bleckwedel J."/>
            <person name="Teran L.C."/>
            <person name="Bonacina J."/>
            <person name="Saavedra L."/>
            <person name="Mozzi F.B."/>
            <person name="Raya R.R."/>
        </authorList>
    </citation>
    <scope>NUCLEOTIDE SEQUENCE [LARGE SCALE GENOMIC DNA]</scope>
    <source>
        <strain evidence="4 6">CRL573</strain>
    </source>
</reference>
<keyword evidence="2" id="KW-0479">Metal-binding</keyword>
<reference evidence="5 7" key="2">
    <citation type="submission" date="2019-06" db="EMBL/GenBank/DDBJ databases">
        <authorList>
            <person name="Rodrigo-Torres L."/>
            <person name="Arahal R. D."/>
            <person name="Lucena T."/>
        </authorList>
    </citation>
    <scope>NUCLEOTIDE SEQUENCE [LARGE SCALE GENOMIC DNA]</scope>
    <source>
        <strain evidence="5 7">INIA P508</strain>
    </source>
</reference>
<evidence type="ECO:0000256" key="1">
    <source>
        <dbReference type="ARBA" id="ARBA00008950"/>
    </source>
</evidence>
<dbReference type="GO" id="GO:0016787">
    <property type="term" value="F:hydrolase activity"/>
    <property type="evidence" value="ECO:0007669"/>
    <property type="project" value="UniProtKB-UniRule"/>
</dbReference>
<dbReference type="EMBL" id="JROC01000031">
    <property type="protein sequence ID" value="KGL66929.1"/>
    <property type="molecule type" value="Genomic_DNA"/>
</dbReference>
<accession>A0A099Y9H3</accession>
<evidence type="ECO:0000313" key="7">
    <source>
        <dbReference type="Proteomes" id="UP000365705"/>
    </source>
</evidence>
<evidence type="ECO:0000259" key="3">
    <source>
        <dbReference type="Pfam" id="PF12850"/>
    </source>
</evidence>
<dbReference type="Proteomes" id="UP000030001">
    <property type="component" value="Unassembled WGS sequence"/>
</dbReference>
<evidence type="ECO:0000313" key="6">
    <source>
        <dbReference type="Proteomes" id="UP000030001"/>
    </source>
</evidence>
<dbReference type="PANTHER" id="PTHR11124">
    <property type="entry name" value="VACUOLAR SORTING PROTEIN VPS29"/>
    <property type="match status" value="1"/>
</dbReference>
<dbReference type="Proteomes" id="UP000365705">
    <property type="component" value="Unassembled WGS sequence"/>
</dbReference>
<proteinExistence type="inferred from homology"/>
<dbReference type="NCBIfam" id="TIGR00040">
    <property type="entry name" value="yfcE"/>
    <property type="match status" value="1"/>
</dbReference>
<comment type="cofactor">
    <cofactor evidence="2">
        <name>a divalent metal cation</name>
        <dbReference type="ChEBI" id="CHEBI:60240"/>
    </cofactor>
</comment>
<evidence type="ECO:0000313" key="4">
    <source>
        <dbReference type="EMBL" id="KGL66929.1"/>
    </source>
</evidence>
<dbReference type="AlphaFoldDB" id="A0A099Y9H3"/>
<protein>
    <recommendedName>
        <fullName evidence="2">Phosphoesterase</fullName>
        <ecNumber evidence="2">3.1.4.-</ecNumber>
    </recommendedName>
</protein>
<dbReference type="RefSeq" id="WP_034540078.1">
    <property type="nucleotide sequence ID" value="NZ_CABFNH010000015.1"/>
</dbReference>